<evidence type="ECO:0000256" key="4">
    <source>
        <dbReference type="ARBA" id="ARBA00022786"/>
    </source>
</evidence>
<comment type="caution">
    <text evidence="10">The sequence shown here is derived from an EMBL/GenBank/DDBJ whole genome shotgun (WGS) entry which is preliminary data.</text>
</comment>
<keyword evidence="5" id="KW-0067">ATP-binding</keyword>
<dbReference type="PROSITE" id="PS51025">
    <property type="entry name" value="PWI"/>
    <property type="match status" value="1"/>
</dbReference>
<dbReference type="InterPro" id="IPR000608">
    <property type="entry name" value="UBC"/>
</dbReference>
<dbReference type="PANTHER" id="PTHR23148:SF0">
    <property type="entry name" value="SERINE_ARGININE REPETITIVE MATRIX PROTEIN 1"/>
    <property type="match status" value="1"/>
</dbReference>
<dbReference type="PROSITE" id="PS50127">
    <property type="entry name" value="UBC_2"/>
    <property type="match status" value="1"/>
</dbReference>
<dbReference type="PANTHER" id="PTHR23148">
    <property type="entry name" value="SERINE/ARGININE REGULATED NUCLEAR MATRIX PROTEIN"/>
    <property type="match status" value="1"/>
</dbReference>
<accession>A0A9N9A1A6</accession>
<dbReference type="GO" id="GO:0005524">
    <property type="term" value="F:ATP binding"/>
    <property type="evidence" value="ECO:0007669"/>
    <property type="project" value="UniProtKB-KW"/>
</dbReference>
<evidence type="ECO:0000313" key="11">
    <source>
        <dbReference type="Proteomes" id="UP000789405"/>
    </source>
</evidence>
<keyword evidence="2" id="KW-0808">Transferase</keyword>
<dbReference type="SUPFAM" id="SSF54495">
    <property type="entry name" value="UBC-like"/>
    <property type="match status" value="1"/>
</dbReference>
<feature type="compositionally biased region" description="Basic residues" evidence="7">
    <location>
        <begin position="244"/>
        <end position="262"/>
    </location>
</feature>
<evidence type="ECO:0000256" key="2">
    <source>
        <dbReference type="ARBA" id="ARBA00022679"/>
    </source>
</evidence>
<evidence type="ECO:0000256" key="1">
    <source>
        <dbReference type="ARBA" id="ARBA00022664"/>
    </source>
</evidence>
<dbReference type="SMART" id="SM00212">
    <property type="entry name" value="UBCc"/>
    <property type="match status" value="1"/>
</dbReference>
<feature type="region of interest" description="Disordered" evidence="7">
    <location>
        <begin position="165"/>
        <end position="315"/>
    </location>
</feature>
<dbReference type="GO" id="GO:0004842">
    <property type="term" value="F:ubiquitin-protein transferase activity"/>
    <property type="evidence" value="ECO:0007669"/>
    <property type="project" value="UniProtKB-ARBA"/>
</dbReference>
<proteinExistence type="predicted"/>
<dbReference type="GO" id="GO:0048024">
    <property type="term" value="P:regulation of mRNA splicing, via spliceosome"/>
    <property type="evidence" value="ECO:0007669"/>
    <property type="project" value="TreeGrafter"/>
</dbReference>
<organism evidence="10 11">
    <name type="scientific">Dentiscutata erythropus</name>
    <dbReference type="NCBI Taxonomy" id="1348616"/>
    <lineage>
        <taxon>Eukaryota</taxon>
        <taxon>Fungi</taxon>
        <taxon>Fungi incertae sedis</taxon>
        <taxon>Mucoromycota</taxon>
        <taxon>Glomeromycotina</taxon>
        <taxon>Glomeromycetes</taxon>
        <taxon>Diversisporales</taxon>
        <taxon>Gigasporaceae</taxon>
        <taxon>Dentiscutata</taxon>
    </lineage>
</organism>
<keyword evidence="3" id="KW-0547">Nucleotide-binding</keyword>
<dbReference type="InterPro" id="IPR002483">
    <property type="entry name" value="PWI_dom"/>
</dbReference>
<evidence type="ECO:0000313" key="10">
    <source>
        <dbReference type="EMBL" id="CAG8514149.1"/>
    </source>
</evidence>
<feature type="domain" description="PWI" evidence="9">
    <location>
        <begin position="28"/>
        <end position="126"/>
    </location>
</feature>
<dbReference type="InterPro" id="IPR052225">
    <property type="entry name" value="Ser/Arg_repetitive_matrix"/>
</dbReference>
<dbReference type="Proteomes" id="UP000789405">
    <property type="component" value="Unassembled WGS sequence"/>
</dbReference>
<dbReference type="Pfam" id="PF00179">
    <property type="entry name" value="UQ_con"/>
    <property type="match status" value="1"/>
</dbReference>
<feature type="compositionally biased region" description="Basic residues" evidence="7">
    <location>
        <begin position="181"/>
        <end position="199"/>
    </location>
</feature>
<evidence type="ECO:0000256" key="7">
    <source>
        <dbReference type="SAM" id="MobiDB-lite"/>
    </source>
</evidence>
<keyword evidence="4" id="KW-0833">Ubl conjugation pathway</keyword>
<dbReference type="GO" id="GO:0005681">
    <property type="term" value="C:spliceosomal complex"/>
    <property type="evidence" value="ECO:0007669"/>
    <property type="project" value="TreeGrafter"/>
</dbReference>
<dbReference type="InterPro" id="IPR016135">
    <property type="entry name" value="UBQ-conjugating_enzyme/RWD"/>
</dbReference>
<sequence>MGDGGFFKGTSLEQDSRFSDKQKKLLKSMNFPAEFNRKVDLKRVNMTVIKPWIAQKIVDLLGGEDEVVVNYVFGLLEETDLDPRMMQINLTGFLERNAPIFVTELWKLLLSAQDCESGIPAIFLEQKMEEIRKRKEDDERIMAEIRRRREREDEERAKFREIREKERREERERRDRDQKSVRRRSRSRNSHRVRSRSRSRSVENKHQRRSHRRSRSAESRHQRRSHRRSRSKSRDRITRERSGERRRHKSHRRGSRSRSKEKRRYEERRSRRSRSREEEDTSKRRRLSKEEIVTKVSSEKYSSTPSPGRDYHDQHTGYVATEDEARKRLVDSVEETDSVQNSPPRKKVADAPIFKSKWNDDEDDEENKKLALGILVEEYWRDPPSSCSAGPIGEDLFHWQATIMGPTESPYTGGVFFLAIHFPTDYPFKPPKVNFTTRIYHPNINSNGSICLDILRDQWSPALTISKVLLSICSMLTDPNPDDPLVPEIAHVYKTDRARYEATAREWTRKYASNVIRYRGQRLATQNFGR</sequence>
<dbReference type="EMBL" id="CAJVPY010001261">
    <property type="protein sequence ID" value="CAG8514149.1"/>
    <property type="molecule type" value="Genomic_DNA"/>
</dbReference>
<dbReference type="Pfam" id="PF01480">
    <property type="entry name" value="PWI"/>
    <property type="match status" value="1"/>
</dbReference>
<feature type="active site" description="Glycyl thioester intermediate" evidence="6">
    <location>
        <position position="451"/>
    </location>
</feature>
<reference evidence="10" key="1">
    <citation type="submission" date="2021-06" db="EMBL/GenBank/DDBJ databases">
        <authorList>
            <person name="Kallberg Y."/>
            <person name="Tangrot J."/>
            <person name="Rosling A."/>
        </authorList>
    </citation>
    <scope>NUCLEOTIDE SEQUENCE</scope>
    <source>
        <strain evidence="10">MA453B</strain>
    </source>
</reference>
<dbReference type="AlphaFoldDB" id="A0A9N9A1A6"/>
<evidence type="ECO:0000256" key="5">
    <source>
        <dbReference type="ARBA" id="ARBA00022840"/>
    </source>
</evidence>
<feature type="domain" description="UBC core" evidence="8">
    <location>
        <begin position="367"/>
        <end position="513"/>
    </location>
</feature>
<evidence type="ECO:0000256" key="6">
    <source>
        <dbReference type="PROSITE-ProRule" id="PRU10133"/>
    </source>
</evidence>
<dbReference type="SMART" id="SM00311">
    <property type="entry name" value="PWI"/>
    <property type="match status" value="1"/>
</dbReference>
<dbReference type="GO" id="GO:0003723">
    <property type="term" value="F:RNA binding"/>
    <property type="evidence" value="ECO:0007669"/>
    <property type="project" value="TreeGrafter"/>
</dbReference>
<dbReference type="FunFam" id="3.10.110.10:FF:000010">
    <property type="entry name" value="Ubiquitin-conjugating enzyme E2-16 kDa"/>
    <property type="match status" value="1"/>
</dbReference>
<feature type="compositionally biased region" description="Basic and acidic residues" evidence="7">
    <location>
        <begin position="232"/>
        <end position="243"/>
    </location>
</feature>
<dbReference type="InterPro" id="IPR036483">
    <property type="entry name" value="PWI_dom_sf"/>
</dbReference>
<dbReference type="InterPro" id="IPR023313">
    <property type="entry name" value="UBQ-conjugating_AS"/>
</dbReference>
<protein>
    <submittedName>
        <fullName evidence="10">20726_t:CDS:1</fullName>
    </submittedName>
</protein>
<keyword evidence="11" id="KW-1185">Reference proteome</keyword>
<feature type="compositionally biased region" description="Basic and acidic residues" evidence="7">
    <location>
        <begin position="165"/>
        <end position="180"/>
    </location>
</feature>
<dbReference type="OrthoDB" id="7851174at2759"/>
<feature type="compositionally biased region" description="Basic residues" evidence="7">
    <location>
        <begin position="221"/>
        <end position="231"/>
    </location>
</feature>
<dbReference type="Gene3D" id="1.20.1390.10">
    <property type="entry name" value="PWI domain"/>
    <property type="match status" value="1"/>
</dbReference>
<dbReference type="PROSITE" id="PS00183">
    <property type="entry name" value="UBC_1"/>
    <property type="match status" value="1"/>
</dbReference>
<evidence type="ECO:0000259" key="9">
    <source>
        <dbReference type="PROSITE" id="PS51025"/>
    </source>
</evidence>
<dbReference type="CDD" id="cd23792">
    <property type="entry name" value="UBCc_UBE2D"/>
    <property type="match status" value="1"/>
</dbReference>
<dbReference type="Gene3D" id="3.10.110.10">
    <property type="entry name" value="Ubiquitin Conjugating Enzyme"/>
    <property type="match status" value="1"/>
</dbReference>
<dbReference type="GO" id="GO:0006397">
    <property type="term" value="P:mRNA processing"/>
    <property type="evidence" value="ECO:0007669"/>
    <property type="project" value="UniProtKB-KW"/>
</dbReference>
<evidence type="ECO:0000259" key="8">
    <source>
        <dbReference type="PROSITE" id="PS50127"/>
    </source>
</evidence>
<gene>
    <name evidence="10" type="ORF">DERYTH_LOCUS3536</name>
</gene>
<dbReference type="SUPFAM" id="SSF101233">
    <property type="entry name" value="PWI domain"/>
    <property type="match status" value="1"/>
</dbReference>
<keyword evidence="1" id="KW-0507">mRNA processing</keyword>
<evidence type="ECO:0000256" key="3">
    <source>
        <dbReference type="ARBA" id="ARBA00022741"/>
    </source>
</evidence>
<feature type="compositionally biased region" description="Polar residues" evidence="7">
    <location>
        <begin position="295"/>
        <end position="306"/>
    </location>
</feature>
<name>A0A9N9A1A6_9GLOM</name>